<evidence type="ECO:0000313" key="7">
    <source>
        <dbReference type="EMBL" id="NEE02217.1"/>
    </source>
</evidence>
<evidence type="ECO:0000256" key="1">
    <source>
        <dbReference type="ARBA" id="ARBA00004651"/>
    </source>
</evidence>
<keyword evidence="5 6" id="KW-0472">Membrane</keyword>
<organism evidence="7 8">
    <name type="scientific">Phytoactinopolyspora halotolerans</name>
    <dbReference type="NCBI Taxonomy" id="1981512"/>
    <lineage>
        <taxon>Bacteria</taxon>
        <taxon>Bacillati</taxon>
        <taxon>Actinomycetota</taxon>
        <taxon>Actinomycetes</taxon>
        <taxon>Jiangellales</taxon>
        <taxon>Jiangellaceae</taxon>
        <taxon>Phytoactinopolyspora</taxon>
    </lineage>
</organism>
<dbReference type="GO" id="GO:0005886">
    <property type="term" value="C:plasma membrane"/>
    <property type="evidence" value="ECO:0007669"/>
    <property type="project" value="UniProtKB-SubCell"/>
</dbReference>
<evidence type="ECO:0000256" key="4">
    <source>
        <dbReference type="ARBA" id="ARBA00022989"/>
    </source>
</evidence>
<accession>A0A6L9SAP9</accession>
<gene>
    <name evidence="7" type="ORF">G1H10_18745</name>
</gene>
<keyword evidence="3 6" id="KW-0812">Transmembrane</keyword>
<dbReference type="RefSeq" id="WP_163740574.1">
    <property type="nucleotide sequence ID" value="NZ_JAAGOA010000013.1"/>
</dbReference>
<feature type="transmembrane region" description="Helical" evidence="6">
    <location>
        <begin position="67"/>
        <end position="85"/>
    </location>
</feature>
<keyword evidence="4 6" id="KW-1133">Transmembrane helix</keyword>
<evidence type="ECO:0000256" key="3">
    <source>
        <dbReference type="ARBA" id="ARBA00022692"/>
    </source>
</evidence>
<feature type="transmembrane region" description="Helical" evidence="6">
    <location>
        <begin position="259"/>
        <end position="276"/>
    </location>
</feature>
<feature type="transmembrane region" description="Helical" evidence="6">
    <location>
        <begin position="204"/>
        <end position="223"/>
    </location>
</feature>
<evidence type="ECO:0000313" key="8">
    <source>
        <dbReference type="Proteomes" id="UP000475214"/>
    </source>
</evidence>
<dbReference type="InterPro" id="IPR001851">
    <property type="entry name" value="ABC_transp_permease"/>
</dbReference>
<keyword evidence="8" id="KW-1185">Reference proteome</keyword>
<proteinExistence type="predicted"/>
<evidence type="ECO:0000256" key="5">
    <source>
        <dbReference type="ARBA" id="ARBA00023136"/>
    </source>
</evidence>
<keyword evidence="2" id="KW-1003">Cell membrane</keyword>
<name>A0A6L9SAP9_9ACTN</name>
<dbReference type="Pfam" id="PF02653">
    <property type="entry name" value="BPD_transp_2"/>
    <property type="match status" value="1"/>
</dbReference>
<feature type="transmembrane region" description="Helical" evidence="6">
    <location>
        <begin position="288"/>
        <end position="313"/>
    </location>
</feature>
<evidence type="ECO:0000256" key="2">
    <source>
        <dbReference type="ARBA" id="ARBA00022475"/>
    </source>
</evidence>
<dbReference type="AlphaFoldDB" id="A0A6L9SAP9"/>
<feature type="transmembrane region" description="Helical" evidence="6">
    <location>
        <begin position="155"/>
        <end position="176"/>
    </location>
</feature>
<feature type="transmembrane region" description="Helical" evidence="6">
    <location>
        <begin position="235"/>
        <end position="252"/>
    </location>
</feature>
<dbReference type="PANTHER" id="PTHR30482:SF10">
    <property type="entry name" value="HIGH-AFFINITY BRANCHED-CHAIN AMINO ACID TRANSPORT PROTEIN BRAE"/>
    <property type="match status" value="1"/>
</dbReference>
<comment type="caution">
    <text evidence="7">The sequence shown here is derived from an EMBL/GenBank/DDBJ whole genome shotgun (WGS) entry which is preliminary data.</text>
</comment>
<dbReference type="GO" id="GO:0015658">
    <property type="term" value="F:branched-chain amino acid transmembrane transporter activity"/>
    <property type="evidence" value="ECO:0007669"/>
    <property type="project" value="InterPro"/>
</dbReference>
<protein>
    <submittedName>
        <fullName evidence="7">Branched-chain amino acid ABC transporter permease</fullName>
    </submittedName>
</protein>
<dbReference type="Proteomes" id="UP000475214">
    <property type="component" value="Unassembled WGS sequence"/>
</dbReference>
<dbReference type="PANTHER" id="PTHR30482">
    <property type="entry name" value="HIGH-AFFINITY BRANCHED-CHAIN AMINO ACID TRANSPORT SYSTEM PERMEASE"/>
    <property type="match status" value="1"/>
</dbReference>
<feature type="transmembrane region" description="Helical" evidence="6">
    <location>
        <begin position="20"/>
        <end position="39"/>
    </location>
</feature>
<evidence type="ECO:0000256" key="6">
    <source>
        <dbReference type="SAM" id="Phobius"/>
    </source>
</evidence>
<reference evidence="7 8" key="1">
    <citation type="submission" date="2020-02" db="EMBL/GenBank/DDBJ databases">
        <authorList>
            <person name="Li X.-J."/>
            <person name="Han X.-M."/>
        </authorList>
    </citation>
    <scope>NUCLEOTIDE SEQUENCE [LARGE SCALE GENOMIC DNA]</scope>
    <source>
        <strain evidence="7 8">CCTCC AB 2017055</strain>
    </source>
</reference>
<dbReference type="InterPro" id="IPR043428">
    <property type="entry name" value="LivM-like"/>
</dbReference>
<dbReference type="EMBL" id="JAAGOA010000013">
    <property type="protein sequence ID" value="NEE02217.1"/>
    <property type="molecule type" value="Genomic_DNA"/>
</dbReference>
<dbReference type="CDD" id="cd06581">
    <property type="entry name" value="TM_PBP1_LivM_like"/>
    <property type="match status" value="1"/>
</dbReference>
<sequence>MDWVVVLSDGLRTALGPQAAAYALLAIGLNVHFGFTGMLNFGQVGFMLVGAYGVGITTVTYGGPLWLGILVGLAASLVLALIVGIPTLRLRADYFAITTIAVAEVLRLIVRSSSVQDITGGPFGLQSIAPEFQRINPIPVGSYGIGRVSYPHGQLWTLLVTWAVALLATLVVILLMRSPWGRVVKSIREDEEVPRSLGKNVFSYKLQSLMLGGAIGAAGGILFSMGSQTVNADTYQPQVTFYAYVILILGGAASRFGPLLGAVLFWFLFAAISTALRQAARADLLPDFMSAGGSIGATVLTLVGFALMALMIFRPQGILGSKKEMVLGAR</sequence>
<comment type="subcellular location">
    <subcellularLocation>
        <location evidence="1">Cell membrane</location>
        <topology evidence="1">Multi-pass membrane protein</topology>
    </subcellularLocation>
</comment>